<evidence type="ECO:0008006" key="9">
    <source>
        <dbReference type="Google" id="ProtNLM"/>
    </source>
</evidence>
<dbReference type="PANTHER" id="PTHR14324:SF3">
    <property type="entry name" value="CONDENSIN-2 COMPLEX SUBUNIT H2"/>
    <property type="match status" value="1"/>
</dbReference>
<feature type="domain" description="Condensin II complex subunit H2 N-terminal" evidence="5">
    <location>
        <begin position="14"/>
        <end position="129"/>
    </location>
</feature>
<feature type="region of interest" description="Disordered" evidence="4">
    <location>
        <begin position="255"/>
        <end position="279"/>
    </location>
</feature>
<dbReference type="InterPro" id="IPR031737">
    <property type="entry name" value="CNDH2_C"/>
</dbReference>
<gene>
    <name evidence="7" type="ORF">GSLYS_00008694001</name>
</gene>
<dbReference type="Proteomes" id="UP001497497">
    <property type="component" value="Unassembled WGS sequence"/>
</dbReference>
<dbReference type="GO" id="GO:0010032">
    <property type="term" value="P:meiotic chromosome condensation"/>
    <property type="evidence" value="ECO:0007669"/>
    <property type="project" value="TreeGrafter"/>
</dbReference>
<keyword evidence="3" id="KW-0539">Nucleus</keyword>
<feature type="domain" description="Condensin-2 complex subunit H2 C-terminal" evidence="6">
    <location>
        <begin position="463"/>
        <end position="591"/>
    </location>
</feature>
<dbReference type="GO" id="GO:0000796">
    <property type="term" value="C:condensin complex"/>
    <property type="evidence" value="ECO:0007669"/>
    <property type="project" value="TreeGrafter"/>
</dbReference>
<dbReference type="EMBL" id="CAXITT010000180">
    <property type="protein sequence ID" value="CAL1534734.1"/>
    <property type="molecule type" value="Genomic_DNA"/>
</dbReference>
<dbReference type="InterPro" id="IPR009378">
    <property type="entry name" value="H2_N"/>
</dbReference>
<feature type="region of interest" description="Disordered" evidence="4">
    <location>
        <begin position="393"/>
        <end position="423"/>
    </location>
</feature>
<organism evidence="7 8">
    <name type="scientific">Lymnaea stagnalis</name>
    <name type="common">Great pond snail</name>
    <name type="synonym">Helix stagnalis</name>
    <dbReference type="NCBI Taxonomy" id="6523"/>
    <lineage>
        <taxon>Eukaryota</taxon>
        <taxon>Metazoa</taxon>
        <taxon>Spiralia</taxon>
        <taxon>Lophotrochozoa</taxon>
        <taxon>Mollusca</taxon>
        <taxon>Gastropoda</taxon>
        <taxon>Heterobranchia</taxon>
        <taxon>Euthyneura</taxon>
        <taxon>Panpulmonata</taxon>
        <taxon>Hygrophila</taxon>
        <taxon>Lymnaeoidea</taxon>
        <taxon>Lymnaeidae</taxon>
        <taxon>Lymnaea</taxon>
    </lineage>
</organism>
<dbReference type="AlphaFoldDB" id="A0AAV2HPI3"/>
<evidence type="ECO:0000256" key="2">
    <source>
        <dbReference type="ARBA" id="ARBA00007844"/>
    </source>
</evidence>
<dbReference type="Pfam" id="PF06278">
    <property type="entry name" value="CNDH2_N"/>
    <property type="match status" value="1"/>
</dbReference>
<dbReference type="InterPro" id="IPR031739">
    <property type="entry name" value="Ncaph2"/>
</dbReference>
<keyword evidence="8" id="KW-1185">Reference proteome</keyword>
<comment type="similarity">
    <text evidence="2">Belongs to the CND2 H2 (condensin-2 subunit 2) family.</text>
</comment>
<proteinExistence type="inferred from homology"/>
<dbReference type="GO" id="GO:0003682">
    <property type="term" value="F:chromatin binding"/>
    <property type="evidence" value="ECO:0007669"/>
    <property type="project" value="TreeGrafter"/>
</dbReference>
<protein>
    <recommendedName>
        <fullName evidence="9">Condensin-2 complex subunit H2</fullName>
    </recommendedName>
</protein>
<evidence type="ECO:0000259" key="5">
    <source>
        <dbReference type="Pfam" id="PF06278"/>
    </source>
</evidence>
<dbReference type="PANTHER" id="PTHR14324">
    <property type="entry name" value="CONDENSIN-2 COMPLEX SUBUNIT H2"/>
    <property type="match status" value="1"/>
</dbReference>
<dbReference type="Pfam" id="PF16858">
    <property type="entry name" value="CNDH2_C"/>
    <property type="match status" value="1"/>
</dbReference>
<evidence type="ECO:0000256" key="1">
    <source>
        <dbReference type="ARBA" id="ARBA00004123"/>
    </source>
</evidence>
<evidence type="ECO:0000313" key="7">
    <source>
        <dbReference type="EMBL" id="CAL1534734.1"/>
    </source>
</evidence>
<evidence type="ECO:0000313" key="8">
    <source>
        <dbReference type="Proteomes" id="UP001497497"/>
    </source>
</evidence>
<feature type="region of interest" description="Disordered" evidence="4">
    <location>
        <begin position="103"/>
        <end position="125"/>
    </location>
</feature>
<accession>A0AAV2HPI3</accession>
<reference evidence="7 8" key="1">
    <citation type="submission" date="2024-04" db="EMBL/GenBank/DDBJ databases">
        <authorList>
            <consortium name="Genoscope - CEA"/>
            <person name="William W."/>
        </authorList>
    </citation>
    <scope>NUCLEOTIDE SEQUENCE [LARGE SCALE GENOMIC DNA]</scope>
</reference>
<evidence type="ECO:0000256" key="4">
    <source>
        <dbReference type="SAM" id="MobiDB-lite"/>
    </source>
</evidence>
<comment type="caution">
    <text evidence="7">The sequence shown here is derived from an EMBL/GenBank/DDBJ whole genome shotgun (WGS) entry which is preliminary data.</text>
</comment>
<feature type="compositionally biased region" description="Acidic residues" evidence="4">
    <location>
        <begin position="399"/>
        <end position="423"/>
    </location>
</feature>
<feature type="compositionally biased region" description="Acidic residues" evidence="4">
    <location>
        <begin position="107"/>
        <end position="116"/>
    </location>
</feature>
<feature type="compositionally biased region" description="Basic and acidic residues" evidence="4">
    <location>
        <begin position="265"/>
        <end position="276"/>
    </location>
</feature>
<dbReference type="GO" id="GO:0005634">
    <property type="term" value="C:nucleus"/>
    <property type="evidence" value="ECO:0007669"/>
    <property type="project" value="UniProtKB-SubCell"/>
</dbReference>
<evidence type="ECO:0000256" key="3">
    <source>
        <dbReference type="ARBA" id="ARBA00023242"/>
    </source>
</evidence>
<evidence type="ECO:0000259" key="6">
    <source>
        <dbReference type="Pfam" id="PF16858"/>
    </source>
</evidence>
<comment type="subcellular location">
    <subcellularLocation>
        <location evidence="1">Nucleus</location>
    </subcellularLocation>
</comment>
<name>A0AAV2HPI3_LYMST</name>
<sequence>MSQTLSSSQGSLEERYSNILQPIRDLAKNWDVDIAHSLEEYLEDLEKIQITFDEGATTLNFSEAALLIQGSAGVYAKKVEYLHSLVYQVLDLVTQKKKTLKKIGEDGNQDGDDQQTETDGQFLPLDDIPETDGCYTKEQDLISNKGVRPMPQMPTRLIPLEEAEKGVSSLFNKKGEVMGNHGDFNIDIGYITSDGSILLELGDMALLNNIATYRPILDTLVLKRITCLTISNKSIFYVTVEDEIGDGQGDSLVLPAADDHDGDEAEQRENLPDAPRKLQRKKVAFTTSSKSSFDPWVLLDPYEKSKAMERPLLKKKPYRIPPGLEDNTTNKRKVKKEIKVERKPLHDFVDKLFSHRSKFPKNPWKVPDFPELEDAFWKEYKLRDAIKKEEIKKMKKEDCEENEESEDEDNLNEPELPLDDSDDEIPHLQLNPDFFTDHSNLRRLTVFTEAGSSSLMSDDITMSYEDLVQKHVEKFWSSAAEYAQITELSKRVSEWEEKIKPKLEEEEQHAPFDIHKYGTFIIEQLVRGEKKAFRELVKDKLEFEICRYTLATLQLANVYNVELSVIPDKFGSIMDCLYVTLLSTKRHFEDLADYRAPSV</sequence>
<dbReference type="GO" id="GO:0051306">
    <property type="term" value="P:mitotic sister chromatid separation"/>
    <property type="evidence" value="ECO:0007669"/>
    <property type="project" value="TreeGrafter"/>
</dbReference>